<dbReference type="PRINTS" id="PR00743">
    <property type="entry name" value="GLHYDRLASE36"/>
</dbReference>
<feature type="domain" description="Glycosyl hydrolase family 36 C-terminal" evidence="7">
    <location>
        <begin position="648"/>
        <end position="740"/>
    </location>
</feature>
<keyword evidence="4 6" id="KW-0378">Hydrolase</keyword>
<protein>
    <recommendedName>
        <fullName evidence="3 6">Alpha-galactosidase</fullName>
        <ecNumber evidence="3 6">3.2.1.22</ecNumber>
    </recommendedName>
</protein>
<dbReference type="RefSeq" id="WP_379981695.1">
    <property type="nucleotide sequence ID" value="NZ_JBHUMO010000046.1"/>
</dbReference>
<dbReference type="PIRSF" id="PIRSF005536">
    <property type="entry name" value="Agal"/>
    <property type="match status" value="1"/>
</dbReference>
<keyword evidence="10" id="KW-1185">Reference proteome</keyword>
<dbReference type="InterPro" id="IPR002252">
    <property type="entry name" value="Glyco_hydro_36"/>
</dbReference>
<evidence type="ECO:0000313" key="9">
    <source>
        <dbReference type="EMBL" id="MFD2729385.1"/>
    </source>
</evidence>
<comment type="caution">
    <text evidence="9">The sequence shown here is derived from an EMBL/GenBank/DDBJ whole genome shotgun (WGS) entry which is preliminary data.</text>
</comment>
<evidence type="ECO:0000259" key="7">
    <source>
        <dbReference type="Pfam" id="PF16874"/>
    </source>
</evidence>
<dbReference type="Gene3D" id="2.70.98.60">
    <property type="entry name" value="alpha-galactosidase from lactobacil brevis"/>
    <property type="match status" value="1"/>
</dbReference>
<evidence type="ECO:0000259" key="8">
    <source>
        <dbReference type="Pfam" id="PF16875"/>
    </source>
</evidence>
<dbReference type="EC" id="3.2.1.22" evidence="3 6"/>
<name>A0ABW5TJC4_9ENTE</name>
<dbReference type="Gene3D" id="2.60.40.1180">
    <property type="entry name" value="Golgi alpha-mannosidase II"/>
    <property type="match status" value="1"/>
</dbReference>
<dbReference type="Pfam" id="PF02065">
    <property type="entry name" value="Melibiase"/>
    <property type="match status" value="1"/>
</dbReference>
<dbReference type="InterPro" id="IPR031705">
    <property type="entry name" value="Glyco_hydro_36_C"/>
</dbReference>
<dbReference type="InterPro" id="IPR000111">
    <property type="entry name" value="Glyco_hydro_27/36_CS"/>
</dbReference>
<comment type="similarity">
    <text evidence="2">Belongs to the glycosyl hydrolase 36 family.</text>
</comment>
<evidence type="ECO:0000256" key="5">
    <source>
        <dbReference type="ARBA" id="ARBA00023295"/>
    </source>
</evidence>
<feature type="domain" description="Glycosyl hydrolase family 36 N-terminal" evidence="8">
    <location>
        <begin position="31"/>
        <end position="283"/>
    </location>
</feature>
<dbReference type="InterPro" id="IPR050985">
    <property type="entry name" value="Alpha-glycosidase_related"/>
</dbReference>
<keyword evidence="5 6" id="KW-0326">Glycosidase</keyword>
<dbReference type="GO" id="GO:0004557">
    <property type="term" value="F:alpha-galactosidase activity"/>
    <property type="evidence" value="ECO:0007669"/>
    <property type="project" value="UniProtKB-EC"/>
</dbReference>
<dbReference type="PANTHER" id="PTHR43053:SF3">
    <property type="entry name" value="ALPHA-GALACTOSIDASE C-RELATED"/>
    <property type="match status" value="1"/>
</dbReference>
<evidence type="ECO:0000256" key="4">
    <source>
        <dbReference type="ARBA" id="ARBA00022801"/>
    </source>
</evidence>
<dbReference type="InterPro" id="IPR013780">
    <property type="entry name" value="Glyco_hydro_b"/>
</dbReference>
<sequence>MIYVNEQNKEFHLTNGQISYVFRVMEETNILEQLYYGSAIQHYESFDFMIEREIRPSNNWKWGSHLTSFEHIKQEFPVFGSSDFREPAIDIEYPAGDHISHFEFQHYTIRAGKTVDGGLPGSFGGEQEVETLAIVLKDLYSELYVTLHYHLYLNLPIVTRQQVIDNRGNETVVINRIHSLSLDIPDSGYDWIHLDGAWARETIMARDKIHSGIQNVSSTRGASSHVHNPFLAICEETTTNSQGNAYGFSLIYSGNFLAQIEKDTYNVLRIQLGINPHQFRWKLDAGTQFQTPEAIIVFSQAGLNSMSQSFHQFFSTHVIRSPWKKKEKPILINNWEATYFDFTEERLLEIAQASKRMGIEMFVLDDGWFGSRNNDNGSLGNWQPDYKKLPNGIQGISQKIHDLGLKFGLWFEPEMVSKDTAIYLDHPEWVIGNAEKNRSHGRNQFVLDFGNPEVVEAIFEQVNRVLATAEIEYIKVDMNRYLSEVYSAILPADQQGEVAHRYILGVYRFFEKIIANYPDLLIESCAGGGARFDPGMLYYSPQIWTSDDTDAVERLKIQTGASLVYPLTAISSHVSAVPNHQVGRVTSLEMRKNVALFGTFGYELNPLALSNEEQAQIAKQIAQYKRYQQLINLGTFYRLETESANFVSWLVINEEKTEALVGFYQILAEPNSPYRRIKLAGLDETKDYQVYENDQLKEAKRNGSDLQSYGIRLGGNFIGREQEYWSRELPGDFHSKLYFLKAIEMASK</sequence>
<dbReference type="PROSITE" id="PS00512">
    <property type="entry name" value="ALPHA_GALACTOSIDASE"/>
    <property type="match status" value="1"/>
</dbReference>
<dbReference type="InterPro" id="IPR013785">
    <property type="entry name" value="Aldolase_TIM"/>
</dbReference>
<evidence type="ECO:0000313" key="10">
    <source>
        <dbReference type="Proteomes" id="UP001597427"/>
    </source>
</evidence>
<dbReference type="InterPro" id="IPR017853">
    <property type="entry name" value="GH"/>
</dbReference>
<dbReference type="SUPFAM" id="SSF51445">
    <property type="entry name" value="(Trans)glycosidases"/>
    <property type="match status" value="1"/>
</dbReference>
<organism evidence="9 10">
    <name type="scientific">Enterococcus camelliae</name>
    <dbReference type="NCBI Taxonomy" id="453959"/>
    <lineage>
        <taxon>Bacteria</taxon>
        <taxon>Bacillati</taxon>
        <taxon>Bacillota</taxon>
        <taxon>Bacilli</taxon>
        <taxon>Lactobacillales</taxon>
        <taxon>Enterococcaceae</taxon>
        <taxon>Enterococcus</taxon>
    </lineage>
</organism>
<dbReference type="PANTHER" id="PTHR43053">
    <property type="entry name" value="GLYCOSIDASE FAMILY 31"/>
    <property type="match status" value="1"/>
</dbReference>
<dbReference type="InterPro" id="IPR038417">
    <property type="entry name" value="Alpga-gal_N_sf"/>
</dbReference>
<reference evidence="10" key="1">
    <citation type="journal article" date="2019" name="Int. J. Syst. Evol. Microbiol.">
        <title>The Global Catalogue of Microorganisms (GCM) 10K type strain sequencing project: providing services to taxonomists for standard genome sequencing and annotation.</title>
        <authorList>
            <consortium name="The Broad Institute Genomics Platform"/>
            <consortium name="The Broad Institute Genome Sequencing Center for Infectious Disease"/>
            <person name="Wu L."/>
            <person name="Ma J."/>
        </authorList>
    </citation>
    <scope>NUCLEOTIDE SEQUENCE [LARGE SCALE GENOMIC DNA]</scope>
    <source>
        <strain evidence="10">TISTR 932</strain>
    </source>
</reference>
<comment type="catalytic activity">
    <reaction evidence="1 6">
        <text>Hydrolysis of terminal, non-reducing alpha-D-galactose residues in alpha-D-galactosides, including galactose oligosaccharides, galactomannans and galactolipids.</text>
        <dbReference type="EC" id="3.2.1.22"/>
    </reaction>
</comment>
<evidence type="ECO:0000256" key="6">
    <source>
        <dbReference type="PIRNR" id="PIRNR005536"/>
    </source>
</evidence>
<evidence type="ECO:0000256" key="2">
    <source>
        <dbReference type="ARBA" id="ARBA00006202"/>
    </source>
</evidence>
<dbReference type="Pfam" id="PF16874">
    <property type="entry name" value="Glyco_hydro_36C"/>
    <property type="match status" value="1"/>
</dbReference>
<dbReference type="Gene3D" id="3.20.20.70">
    <property type="entry name" value="Aldolase class I"/>
    <property type="match status" value="1"/>
</dbReference>
<accession>A0ABW5TJC4</accession>
<dbReference type="InterPro" id="IPR031704">
    <property type="entry name" value="Glyco_hydro_36_N"/>
</dbReference>
<evidence type="ECO:0000256" key="3">
    <source>
        <dbReference type="ARBA" id="ARBA00012755"/>
    </source>
</evidence>
<gene>
    <name evidence="9" type="ORF">ACFSR0_08095</name>
</gene>
<dbReference type="Pfam" id="PF16875">
    <property type="entry name" value="Glyco_hydro_36N"/>
    <property type="match status" value="1"/>
</dbReference>
<dbReference type="EMBL" id="JBHUMO010000046">
    <property type="protein sequence ID" value="MFD2729385.1"/>
    <property type="molecule type" value="Genomic_DNA"/>
</dbReference>
<proteinExistence type="inferred from homology"/>
<dbReference type="CDD" id="cd14791">
    <property type="entry name" value="GH36"/>
    <property type="match status" value="1"/>
</dbReference>
<evidence type="ECO:0000256" key="1">
    <source>
        <dbReference type="ARBA" id="ARBA00001255"/>
    </source>
</evidence>
<dbReference type="Proteomes" id="UP001597427">
    <property type="component" value="Unassembled WGS sequence"/>
</dbReference>